<dbReference type="InterPro" id="IPR008942">
    <property type="entry name" value="ENTH_VHS"/>
</dbReference>
<gene>
    <name evidence="3" type="ORF">WHR41_08466</name>
</gene>
<dbReference type="CDD" id="cd16982">
    <property type="entry name" value="CID_Pcf11"/>
    <property type="match status" value="1"/>
</dbReference>
<feature type="domain" description="CID" evidence="2">
    <location>
        <begin position="14"/>
        <end position="152"/>
    </location>
</feature>
<name>A0AB34KFU5_9PEZI</name>
<dbReference type="GeneID" id="96009908"/>
<reference evidence="3 4" key="1">
    <citation type="journal article" date="2020" name="Microbiol. Resour. Announc.">
        <title>Draft Genome Sequence of a Cladosporium Species Isolated from the Mesophotic Ascidian Didemnum maculosum.</title>
        <authorList>
            <person name="Gioti A."/>
            <person name="Siaperas R."/>
            <person name="Nikolaivits E."/>
            <person name="Le Goff G."/>
            <person name="Ouazzani J."/>
            <person name="Kotoulas G."/>
            <person name="Topakas E."/>
        </authorList>
    </citation>
    <scope>NUCLEOTIDE SEQUENCE [LARGE SCALE GENOMIC DNA]</scope>
    <source>
        <strain evidence="3 4">TM138-S3</strain>
    </source>
</reference>
<feature type="compositionally biased region" description="Polar residues" evidence="1">
    <location>
        <begin position="390"/>
        <end position="406"/>
    </location>
</feature>
<feature type="compositionally biased region" description="Low complexity" evidence="1">
    <location>
        <begin position="185"/>
        <end position="203"/>
    </location>
</feature>
<evidence type="ECO:0000313" key="3">
    <source>
        <dbReference type="EMBL" id="KAL1583051.1"/>
    </source>
</evidence>
<dbReference type="InterPro" id="IPR047415">
    <property type="entry name" value="Pcf11_CID"/>
</dbReference>
<dbReference type="RefSeq" id="XP_069226158.1">
    <property type="nucleotide sequence ID" value="XM_069377070.1"/>
</dbReference>
<evidence type="ECO:0000259" key="2">
    <source>
        <dbReference type="PROSITE" id="PS51391"/>
    </source>
</evidence>
<dbReference type="InterPro" id="IPR054127">
    <property type="entry name" value="Pcf11_C"/>
</dbReference>
<dbReference type="InterPro" id="IPR045154">
    <property type="entry name" value="PCF11-like"/>
</dbReference>
<evidence type="ECO:0000256" key="1">
    <source>
        <dbReference type="SAM" id="MobiDB-lite"/>
    </source>
</evidence>
<feature type="region of interest" description="Disordered" evidence="1">
    <location>
        <begin position="161"/>
        <end position="228"/>
    </location>
</feature>
<feature type="compositionally biased region" description="Polar residues" evidence="1">
    <location>
        <begin position="166"/>
        <end position="177"/>
    </location>
</feature>
<dbReference type="GO" id="GO:0006369">
    <property type="term" value="P:termination of RNA polymerase II transcription"/>
    <property type="evidence" value="ECO:0007669"/>
    <property type="project" value="InterPro"/>
</dbReference>
<dbReference type="PROSITE" id="PS51391">
    <property type="entry name" value="CID"/>
    <property type="match status" value="1"/>
</dbReference>
<comment type="caution">
    <text evidence="3">The sequence shown here is derived from an EMBL/GenBank/DDBJ whole genome shotgun (WGS) entry which is preliminary data.</text>
</comment>
<keyword evidence="4" id="KW-1185">Reference proteome</keyword>
<evidence type="ECO:0000313" key="4">
    <source>
        <dbReference type="Proteomes" id="UP000803884"/>
    </source>
</evidence>
<feature type="region of interest" description="Disordered" evidence="1">
    <location>
        <begin position="638"/>
        <end position="707"/>
    </location>
</feature>
<dbReference type="GO" id="GO:0031124">
    <property type="term" value="P:mRNA 3'-end processing"/>
    <property type="evidence" value="ECO:0007669"/>
    <property type="project" value="InterPro"/>
</dbReference>
<organism evidence="3 4">
    <name type="scientific">Cladosporium halotolerans</name>
    <dbReference type="NCBI Taxonomy" id="1052096"/>
    <lineage>
        <taxon>Eukaryota</taxon>
        <taxon>Fungi</taxon>
        <taxon>Dikarya</taxon>
        <taxon>Ascomycota</taxon>
        <taxon>Pezizomycotina</taxon>
        <taxon>Dothideomycetes</taxon>
        <taxon>Dothideomycetidae</taxon>
        <taxon>Cladosporiales</taxon>
        <taxon>Cladosporiaceae</taxon>
        <taxon>Cladosporium</taxon>
    </lineage>
</organism>
<dbReference type="EMBL" id="JAAQHG020000040">
    <property type="protein sequence ID" value="KAL1583051.1"/>
    <property type="molecule type" value="Genomic_DNA"/>
</dbReference>
<dbReference type="PANTHER" id="PTHR15921">
    <property type="entry name" value="PRE-MRNA CLEAVAGE COMPLEX II"/>
    <property type="match status" value="1"/>
</dbReference>
<dbReference type="Proteomes" id="UP000803884">
    <property type="component" value="Unassembled WGS sequence"/>
</dbReference>
<dbReference type="AlphaFoldDB" id="A0AB34KFU5"/>
<feature type="compositionally biased region" description="Low complexity" evidence="1">
    <location>
        <begin position="439"/>
        <end position="465"/>
    </location>
</feature>
<proteinExistence type="predicted"/>
<dbReference type="Pfam" id="PF21936">
    <property type="entry name" value="Pcf11_C"/>
    <property type="match status" value="1"/>
</dbReference>
<sequence length="707" mass="76010">MSSLSPRASMSGAASAAVAEDFADSLRDLTQNNRYEISNLTIIAKESTEHAQAISKALESHIKTATPTQKLPALYVLDSIVKNVGTPYTVYLGRGLYSTYMEAYTLVDSNIRRAMEGMLKTWKEPVPGSMDKRPVFPPEVVRPIENALIKAKTAALQHQRLPQAGYKNTPTPPQMNGQFAPPPGQYQYQRQQHTPQPGQLQPPFQSTPTQNTNPYGQPPQQQPRTDAESIKRDLVGVIAQTQRDFASDPSNPKLQQKLKALLDLQQILNMQQLPPASLQAIAAQIAQLSVPATPQPQVTPPVVSTPQWQPPAPATQTPTFPFQPPAPFSQPPSAPPPFMQQQPPPPGMPAFNPQQLGSLAALLQNTQKPTTPQIREAAPSLEKAPHAQLHNIQSQAASTPTPQSGTDLLAALTKAGLMKPPSTAPPQQPPANQPPPPTDLAALLSALPSRAAPTPTTPHEPTTPAGNPSIPPTNAALKPFRPALLHALYTSRPNQCSTCGRRFPATPEGRAQKSRHLDWHFRVNQRLADAARAAHHRNWFPDARAWLALEDFDASVADAHAPGAEGAGAGASKEKRPEELWIRAPAGVTRLQCPICYEEMRSSHPEALQDWVFMNAVYNGGRAVHATCLMEMTGSVPGLGGGQQQQQQQQVKAQPAAPATQQQSSLAAALASLGGMREGTRTPESALGKRKADGEGLGSAGKVRRGV</sequence>
<feature type="compositionally biased region" description="Low complexity" evidence="1">
    <location>
        <begin position="644"/>
        <end position="675"/>
    </location>
</feature>
<feature type="compositionally biased region" description="Polar residues" evidence="1">
    <location>
        <begin position="204"/>
        <end position="215"/>
    </location>
</feature>
<dbReference type="Pfam" id="PF04818">
    <property type="entry name" value="CID"/>
    <property type="match status" value="1"/>
</dbReference>
<feature type="region of interest" description="Disordered" evidence="1">
    <location>
        <begin position="293"/>
        <end position="352"/>
    </location>
</feature>
<dbReference type="InterPro" id="IPR006569">
    <property type="entry name" value="CID_dom"/>
</dbReference>
<dbReference type="GO" id="GO:0005737">
    <property type="term" value="C:cytoplasm"/>
    <property type="evidence" value="ECO:0007669"/>
    <property type="project" value="TreeGrafter"/>
</dbReference>
<dbReference type="PANTHER" id="PTHR15921:SF3">
    <property type="entry name" value="PRE-MRNA CLEAVAGE COMPLEX 2 PROTEIN PCF11"/>
    <property type="match status" value="1"/>
</dbReference>
<feature type="region of interest" description="Disordered" evidence="1">
    <location>
        <begin position="368"/>
        <end position="476"/>
    </location>
</feature>
<dbReference type="GO" id="GO:0003729">
    <property type="term" value="F:mRNA binding"/>
    <property type="evidence" value="ECO:0007669"/>
    <property type="project" value="InterPro"/>
</dbReference>
<dbReference type="FunFam" id="1.25.40.90:FF:000016">
    <property type="entry name" value="mRNA cleavage factor complex component Pcf11"/>
    <property type="match status" value="1"/>
</dbReference>
<protein>
    <recommendedName>
        <fullName evidence="2">CID domain-containing protein</fullName>
    </recommendedName>
</protein>
<feature type="compositionally biased region" description="Pro residues" evidence="1">
    <location>
        <begin position="321"/>
        <end position="348"/>
    </location>
</feature>
<accession>A0AB34KFU5</accession>
<dbReference type="GO" id="GO:0000993">
    <property type="term" value="F:RNA polymerase II complex binding"/>
    <property type="evidence" value="ECO:0007669"/>
    <property type="project" value="InterPro"/>
</dbReference>
<dbReference type="SMART" id="SM00582">
    <property type="entry name" value="RPR"/>
    <property type="match status" value="1"/>
</dbReference>
<dbReference type="Gene3D" id="1.25.40.90">
    <property type="match status" value="1"/>
</dbReference>
<feature type="compositionally biased region" description="Pro residues" evidence="1">
    <location>
        <begin position="422"/>
        <end position="438"/>
    </location>
</feature>
<dbReference type="GO" id="GO:0005849">
    <property type="term" value="C:mRNA cleavage factor complex"/>
    <property type="evidence" value="ECO:0007669"/>
    <property type="project" value="TreeGrafter"/>
</dbReference>
<dbReference type="SUPFAM" id="SSF48464">
    <property type="entry name" value="ENTH/VHS domain"/>
    <property type="match status" value="1"/>
</dbReference>